<proteinExistence type="predicted"/>
<evidence type="ECO:0000256" key="1">
    <source>
        <dbReference type="SAM" id="SignalP"/>
    </source>
</evidence>
<protein>
    <submittedName>
        <fullName evidence="2">Uncharacterized protein</fullName>
    </submittedName>
</protein>
<evidence type="ECO:0000313" key="3">
    <source>
        <dbReference type="Proteomes" id="UP001297422"/>
    </source>
</evidence>
<accession>A0AAJ1AZ06</accession>
<name>A0AAJ1AZ06_MEDGN</name>
<dbReference type="RefSeq" id="WP_173879569.1">
    <property type="nucleotide sequence ID" value="NZ_JAAIMT010000027.1"/>
</dbReference>
<sequence length="136" mass="15539">MKRKIGALFLVFCMMFSMNVSVQAASSEHESAEKEVEIVLYDEEGNMVSMGKENAELISMLMEEITGEMKNPIITDRASCSHIPCSQKEGYLYAHAKISPTECWVYRMRAIICGCCKEAIKQLSGWEFQYSHRAHW</sequence>
<gene>
    <name evidence="2" type="ORF">LIQ10_08375</name>
</gene>
<dbReference type="EMBL" id="JAJBNC010000011">
    <property type="protein sequence ID" value="MCB5493756.1"/>
    <property type="molecule type" value="Genomic_DNA"/>
</dbReference>
<reference evidence="2" key="1">
    <citation type="submission" date="2021-10" db="EMBL/GenBank/DDBJ databases">
        <title>Collection of gut derived symbiotic bacterial strains cultured from healthy donors.</title>
        <authorList>
            <person name="Lin H."/>
            <person name="Littmann E."/>
            <person name="Claire K."/>
            <person name="Pamer E."/>
        </authorList>
    </citation>
    <scope>NUCLEOTIDE SEQUENCE</scope>
    <source>
        <strain evidence="2">MSK.23.4</strain>
    </source>
</reference>
<evidence type="ECO:0000313" key="2">
    <source>
        <dbReference type="EMBL" id="MCB5493756.1"/>
    </source>
</evidence>
<comment type="caution">
    <text evidence="2">The sequence shown here is derived from an EMBL/GenBank/DDBJ whole genome shotgun (WGS) entry which is preliminary data.</text>
</comment>
<feature type="chain" id="PRO_5042592916" evidence="1">
    <location>
        <begin position="25"/>
        <end position="136"/>
    </location>
</feature>
<organism evidence="2 3">
    <name type="scientific">Mediterraneibacter gnavus</name>
    <name type="common">Ruminococcus gnavus</name>
    <dbReference type="NCBI Taxonomy" id="33038"/>
    <lineage>
        <taxon>Bacteria</taxon>
        <taxon>Bacillati</taxon>
        <taxon>Bacillota</taxon>
        <taxon>Clostridia</taxon>
        <taxon>Lachnospirales</taxon>
        <taxon>Lachnospiraceae</taxon>
        <taxon>Mediterraneibacter</taxon>
    </lineage>
</organism>
<keyword evidence="1" id="KW-0732">Signal</keyword>
<dbReference type="Proteomes" id="UP001297422">
    <property type="component" value="Unassembled WGS sequence"/>
</dbReference>
<dbReference type="AlphaFoldDB" id="A0AAJ1AZ06"/>
<feature type="signal peptide" evidence="1">
    <location>
        <begin position="1"/>
        <end position="24"/>
    </location>
</feature>